<evidence type="ECO:0008006" key="3">
    <source>
        <dbReference type="Google" id="ProtNLM"/>
    </source>
</evidence>
<dbReference type="Gene3D" id="1.10.3540.10">
    <property type="entry name" value="uncharacterized protein from magnetospirillum magneticum domain"/>
    <property type="match status" value="1"/>
</dbReference>
<sequence length="260" mass="28655">MTTKLSQHAIRIGFSNGGALSSRTAMTGELRTLLAAVPIDADAEAYRKAVLEENLLRKSTASNREKTLKFLRRLYAIDPTVCLFREMRRLSPYSSDDAPLMSGLLAMAREPLLHACLEMVLRIPVAESLDRKAFEDWIRTHAPGRYSEAMYVSFSHNLYASFFQFGYLGPSLGKARSRLRPCSGIATATYAAFLDWLGGMNGIALLQSPYSRALDLPAEEHLALLLAAGRQGLMKVAYSGGVLELGFPDFLGDDEKRLSA</sequence>
<evidence type="ECO:0000313" key="2">
    <source>
        <dbReference type="Proteomes" id="UP000253831"/>
    </source>
</evidence>
<evidence type="ECO:0000313" key="1">
    <source>
        <dbReference type="EMBL" id="RDE50958.1"/>
    </source>
</evidence>
<dbReference type="AlphaFoldDB" id="A0A369XUA1"/>
<dbReference type="Proteomes" id="UP000253831">
    <property type="component" value="Unassembled WGS sequence"/>
</dbReference>
<comment type="caution">
    <text evidence="1">The sequence shown here is derived from an EMBL/GenBank/DDBJ whole genome shotgun (WGS) entry which is preliminary data.</text>
</comment>
<reference evidence="1 2" key="1">
    <citation type="submission" date="2018-05" db="EMBL/GenBank/DDBJ databases">
        <title>Integrated omic analyses show evidence that a Ca. Accumulibacter phosphatis strain performs denitrification under micro-aerobic conditions.</title>
        <authorList>
            <person name="Camejo P.Y."/>
            <person name="Katherine M.D."/>
            <person name="Daniel N.R."/>
        </authorList>
    </citation>
    <scope>NUCLEOTIDE SEQUENCE [LARGE SCALE GENOMIC DNA]</scope>
    <source>
        <strain evidence="1">UW-LDO-IC</strain>
    </source>
</reference>
<name>A0A369XUA1_9PROT</name>
<organism evidence="1 2">
    <name type="scientific">Candidatus Accumulibacter meliphilus</name>
    <dbReference type="NCBI Taxonomy" id="2211374"/>
    <lineage>
        <taxon>Bacteria</taxon>
        <taxon>Pseudomonadati</taxon>
        <taxon>Pseudomonadota</taxon>
        <taxon>Betaproteobacteria</taxon>
        <taxon>Candidatus Accumulibacter</taxon>
    </lineage>
</organism>
<accession>A0A369XUA1</accession>
<gene>
    <name evidence="1" type="ORF">DVS81_08165</name>
</gene>
<proteinExistence type="predicted"/>
<dbReference type="InterPro" id="IPR023137">
    <property type="entry name" value="BrxA_sf"/>
</dbReference>
<protein>
    <recommendedName>
        <fullName evidence="3">DUF1819 family protein</fullName>
    </recommendedName>
</protein>
<dbReference type="EMBL" id="QPGA01000012">
    <property type="protein sequence ID" value="RDE50958.1"/>
    <property type="molecule type" value="Genomic_DNA"/>
</dbReference>